<sequence length="485" mass="55139">MKLYFEAEKFLRPNKKANGSLQSRIFNDKKLTNSPKHIFALVYSTIKYKEYIDMIIKKSKVKQEFQAKKVKVSDELLALLIHDLLFSSKGRIQSGKHPIKDAFLSNKTRLQAEFTKLKLKYKVKSADQLPTKETDDDETPIRWFRINTIKIDPERFYVKHPFFKQLQPVSSLEEIKEPGVIYSDDYIPNLFGVHPREKITSTEAYKLGEIIIQDRASCFPSHILNSDPKDIHTQVIDACAAPGNKTTHAAAHLPNSESVVYAFERDSKRVQILKTMCEKATGKNKKKLIQITHADFTTTKPDDFADVTGMVVDPSCSGSGIFGRALEDSYNEQESETVNTERLAKLSGFQFAIMKHALSFPSARKVVYSTCSVHVQENERVVIDLLSDPEVRKRGWTLATRDVVIPKWERRGFEDEFVKLTRDPEECKKLAGGCVRANPKVDGGIGFFAACFVRQVESNNGTNISDQSQEGQESDHNDEWEGFQD</sequence>
<feature type="domain" description="SAM-dependent MTase RsmB/NOP-type" evidence="7">
    <location>
        <begin position="132"/>
        <end position="455"/>
    </location>
</feature>
<feature type="binding site" evidence="5">
    <location>
        <position position="313"/>
    </location>
    <ligand>
        <name>S-adenosyl-L-methionine</name>
        <dbReference type="ChEBI" id="CHEBI:59789"/>
    </ligand>
</feature>
<dbReference type="InterPro" id="IPR048889">
    <property type="entry name" value="NSUN5_RCM1_N"/>
</dbReference>
<dbReference type="GO" id="GO:0005730">
    <property type="term" value="C:nucleolus"/>
    <property type="evidence" value="ECO:0007669"/>
    <property type="project" value="EnsemblFungi"/>
</dbReference>
<evidence type="ECO:0000256" key="4">
    <source>
        <dbReference type="ARBA" id="ARBA00022884"/>
    </source>
</evidence>
<feature type="compositionally biased region" description="Polar residues" evidence="6">
    <location>
        <begin position="462"/>
        <end position="471"/>
    </location>
</feature>
<dbReference type="GO" id="GO:0003723">
    <property type="term" value="F:RNA binding"/>
    <property type="evidence" value="ECO:0007669"/>
    <property type="project" value="UniProtKB-UniRule"/>
</dbReference>
<keyword evidence="2 5" id="KW-0808">Transferase</keyword>
<gene>
    <name evidence="8" type="ORF">CTRG_00885</name>
</gene>
<evidence type="ECO:0000313" key="8">
    <source>
        <dbReference type="EMBL" id="EER36146.1"/>
    </source>
</evidence>
<dbReference type="RefSeq" id="XP_002546104.1">
    <property type="nucleotide sequence ID" value="XM_002546058.1"/>
</dbReference>
<evidence type="ECO:0000256" key="5">
    <source>
        <dbReference type="PROSITE-ProRule" id="PRU01023"/>
    </source>
</evidence>
<name>C5M496_CANTT</name>
<comment type="similarity">
    <text evidence="5">Belongs to the class I-like SAM-binding methyltransferase superfamily. RsmB/NOP family.</text>
</comment>
<dbReference type="PANTHER" id="PTHR22807:SF4">
    <property type="entry name" value="28S RRNA (CYTOSINE-C(5))-METHYLTRANSFERASE"/>
    <property type="match status" value="1"/>
</dbReference>
<dbReference type="SUPFAM" id="SSF53335">
    <property type="entry name" value="S-adenosyl-L-methionine-dependent methyltransferases"/>
    <property type="match status" value="1"/>
</dbReference>
<dbReference type="KEGG" id="ctp:CTRG_00885"/>
<dbReference type="FunFam" id="3.40.50.150:FF:000496">
    <property type="entry name" value="Chromosome 21, whole genome shotgun sequence"/>
    <property type="match status" value="1"/>
</dbReference>
<dbReference type="VEuPathDB" id="FungiDB:CTRG_00885"/>
<dbReference type="PROSITE" id="PS51686">
    <property type="entry name" value="SAM_MT_RSMB_NOP"/>
    <property type="match status" value="1"/>
</dbReference>
<keyword evidence="3 5" id="KW-0949">S-adenosyl-L-methionine</keyword>
<keyword evidence="4 5" id="KW-0694">RNA-binding</keyword>
<dbReference type="STRING" id="294747.C5M496"/>
<dbReference type="InterPro" id="IPR023267">
    <property type="entry name" value="RCMT"/>
</dbReference>
<dbReference type="Proteomes" id="UP000002037">
    <property type="component" value="Unassembled WGS sequence"/>
</dbReference>
<dbReference type="GeneID" id="8300637"/>
<dbReference type="Gene3D" id="3.40.50.150">
    <property type="entry name" value="Vaccinia Virus protein VP39"/>
    <property type="match status" value="1"/>
</dbReference>
<organism evidence="8 9">
    <name type="scientific">Candida tropicalis (strain ATCC MYA-3404 / T1)</name>
    <name type="common">Yeast</name>
    <dbReference type="NCBI Taxonomy" id="294747"/>
    <lineage>
        <taxon>Eukaryota</taxon>
        <taxon>Fungi</taxon>
        <taxon>Dikarya</taxon>
        <taxon>Ascomycota</taxon>
        <taxon>Saccharomycotina</taxon>
        <taxon>Pichiomycetes</taxon>
        <taxon>Debaryomycetaceae</taxon>
        <taxon>Candida/Lodderomyces clade</taxon>
        <taxon>Candida</taxon>
    </lineage>
</organism>
<evidence type="ECO:0000259" key="7">
    <source>
        <dbReference type="PROSITE" id="PS51686"/>
    </source>
</evidence>
<evidence type="ECO:0000313" key="9">
    <source>
        <dbReference type="Proteomes" id="UP000002037"/>
    </source>
</evidence>
<protein>
    <recommendedName>
        <fullName evidence="7">SAM-dependent MTase RsmB/NOP-type domain-containing protein</fullName>
    </recommendedName>
</protein>
<feature type="region of interest" description="Disordered" evidence="6">
    <location>
        <begin position="462"/>
        <end position="485"/>
    </location>
</feature>
<dbReference type="InterPro" id="IPR001678">
    <property type="entry name" value="MeTrfase_RsmB-F_NOP2_dom"/>
</dbReference>
<keyword evidence="1 5" id="KW-0489">Methyltransferase</keyword>
<dbReference type="HOGENOM" id="CLU_005316_7_4_1"/>
<evidence type="ECO:0000256" key="3">
    <source>
        <dbReference type="ARBA" id="ARBA00022691"/>
    </source>
</evidence>
<dbReference type="OrthoDB" id="435282at2759"/>
<dbReference type="GO" id="GO:0009383">
    <property type="term" value="F:rRNA (cytosine-C5-)-methyltransferase activity"/>
    <property type="evidence" value="ECO:0007669"/>
    <property type="project" value="EnsemblFungi"/>
</dbReference>
<accession>C5M496</accession>
<dbReference type="Pfam" id="PF21153">
    <property type="entry name" value="NSUN5_N"/>
    <property type="match status" value="1"/>
</dbReference>
<proteinExistence type="inferred from homology"/>
<feature type="binding site" evidence="5">
    <location>
        <position position="264"/>
    </location>
    <ligand>
        <name>S-adenosyl-L-methionine</name>
        <dbReference type="ChEBI" id="CHEBI:59789"/>
    </ligand>
</feature>
<dbReference type="AlphaFoldDB" id="C5M496"/>
<dbReference type="PANTHER" id="PTHR22807">
    <property type="entry name" value="NOP2 YEAST -RELATED NOL1/NOP2/FMU SUN DOMAIN-CONTAINING"/>
    <property type="match status" value="1"/>
</dbReference>
<evidence type="ECO:0000256" key="6">
    <source>
        <dbReference type="SAM" id="MobiDB-lite"/>
    </source>
</evidence>
<dbReference type="EMBL" id="GG692395">
    <property type="protein sequence ID" value="EER36146.1"/>
    <property type="molecule type" value="Genomic_DNA"/>
</dbReference>
<dbReference type="PRINTS" id="PR02008">
    <property type="entry name" value="RCMTFAMILY"/>
</dbReference>
<evidence type="ECO:0000256" key="2">
    <source>
        <dbReference type="ARBA" id="ARBA00022679"/>
    </source>
</evidence>
<dbReference type="GO" id="GO:0070475">
    <property type="term" value="P:rRNA base methylation"/>
    <property type="evidence" value="ECO:0007669"/>
    <property type="project" value="EnsemblFungi"/>
</dbReference>
<dbReference type="Pfam" id="PF01189">
    <property type="entry name" value="Methyltr_RsmB-F"/>
    <property type="match status" value="1"/>
</dbReference>
<dbReference type="eggNOG" id="KOG2360">
    <property type="taxonomic scope" value="Eukaryota"/>
</dbReference>
<feature type="active site" description="Nucleophile" evidence="5">
    <location>
        <position position="371"/>
    </location>
</feature>
<dbReference type="InterPro" id="IPR029063">
    <property type="entry name" value="SAM-dependent_MTases_sf"/>
</dbReference>
<evidence type="ECO:0000256" key="1">
    <source>
        <dbReference type="ARBA" id="ARBA00022603"/>
    </source>
</evidence>
<keyword evidence="9" id="KW-1185">Reference proteome</keyword>
<feature type="binding site" evidence="5">
    <location>
        <begin position="239"/>
        <end position="245"/>
    </location>
    <ligand>
        <name>S-adenosyl-L-methionine</name>
        <dbReference type="ChEBI" id="CHEBI:59789"/>
    </ligand>
</feature>
<dbReference type="InterPro" id="IPR049560">
    <property type="entry name" value="MeTrfase_RsmB-F_NOP2_cat"/>
</dbReference>
<feature type="binding site" evidence="5">
    <location>
        <position position="295"/>
    </location>
    <ligand>
        <name>S-adenosyl-L-methionine</name>
        <dbReference type="ChEBI" id="CHEBI:59789"/>
    </ligand>
</feature>
<reference evidence="8 9" key="1">
    <citation type="journal article" date="2009" name="Nature">
        <title>Evolution of pathogenicity and sexual reproduction in eight Candida genomes.</title>
        <authorList>
            <person name="Butler G."/>
            <person name="Rasmussen M.D."/>
            <person name="Lin M.F."/>
            <person name="Santos M.A."/>
            <person name="Sakthikumar S."/>
            <person name="Munro C.A."/>
            <person name="Rheinbay E."/>
            <person name="Grabherr M."/>
            <person name="Forche A."/>
            <person name="Reedy J.L."/>
            <person name="Agrafioti I."/>
            <person name="Arnaud M.B."/>
            <person name="Bates S."/>
            <person name="Brown A.J."/>
            <person name="Brunke S."/>
            <person name="Costanzo M.C."/>
            <person name="Fitzpatrick D.A."/>
            <person name="de Groot P.W."/>
            <person name="Harris D."/>
            <person name="Hoyer L.L."/>
            <person name="Hube B."/>
            <person name="Klis F.M."/>
            <person name="Kodira C."/>
            <person name="Lennard N."/>
            <person name="Logue M.E."/>
            <person name="Martin R."/>
            <person name="Neiman A.M."/>
            <person name="Nikolaou E."/>
            <person name="Quail M.A."/>
            <person name="Quinn J."/>
            <person name="Santos M.C."/>
            <person name="Schmitzberger F.F."/>
            <person name="Sherlock G."/>
            <person name="Shah P."/>
            <person name="Silverstein K.A."/>
            <person name="Skrzypek M.S."/>
            <person name="Soll D."/>
            <person name="Staggs R."/>
            <person name="Stansfield I."/>
            <person name="Stumpf M.P."/>
            <person name="Sudbery P.E."/>
            <person name="Srikantha T."/>
            <person name="Zeng Q."/>
            <person name="Berman J."/>
            <person name="Berriman M."/>
            <person name="Heitman J."/>
            <person name="Gow N.A."/>
            <person name="Lorenz M.C."/>
            <person name="Birren B.W."/>
            <person name="Kellis M."/>
            <person name="Cuomo C.A."/>
        </authorList>
    </citation>
    <scope>NUCLEOTIDE SEQUENCE [LARGE SCALE GENOMIC DNA]</scope>
    <source>
        <strain evidence="9">ATCC MYA-3404 / T1</strain>
    </source>
</reference>